<dbReference type="AlphaFoldDB" id="A0AAD4KWS5"/>
<protein>
    <submittedName>
        <fullName evidence="2">Uncharacterized protein</fullName>
    </submittedName>
</protein>
<keyword evidence="3" id="KW-1185">Reference proteome</keyword>
<dbReference type="Proteomes" id="UP001201262">
    <property type="component" value="Unassembled WGS sequence"/>
</dbReference>
<dbReference type="RefSeq" id="XP_046075973.1">
    <property type="nucleotide sequence ID" value="XM_046220028.1"/>
</dbReference>
<dbReference type="GeneID" id="70250315"/>
<proteinExistence type="predicted"/>
<feature type="region of interest" description="Disordered" evidence="1">
    <location>
        <begin position="155"/>
        <end position="175"/>
    </location>
</feature>
<evidence type="ECO:0000313" key="2">
    <source>
        <dbReference type="EMBL" id="KAH8702597.1"/>
    </source>
</evidence>
<gene>
    <name evidence="2" type="ORF">BGW36DRAFT_424866</name>
</gene>
<evidence type="ECO:0000256" key="1">
    <source>
        <dbReference type="SAM" id="MobiDB-lite"/>
    </source>
</evidence>
<name>A0AAD4KWS5_9EURO</name>
<sequence>MRAFTPYTHRTATYTGQSSLSPVPQPAPPPSNNSQQRSTPSLHNTAPSRTLQSAEQDVRSGDCWSYCHGSYDASDNLREVGGLPLMLALPSSRVQWGSVVDLFQAPLESLSERASEKVAGDIDVTGRGLSPRGRSLRLCILHSVTSFDTIRTGDRSPVTGAKVGVPHFDSDRGAS</sequence>
<evidence type="ECO:0000313" key="3">
    <source>
        <dbReference type="Proteomes" id="UP001201262"/>
    </source>
</evidence>
<organism evidence="2 3">
    <name type="scientific">Talaromyces proteolyticus</name>
    <dbReference type="NCBI Taxonomy" id="1131652"/>
    <lineage>
        <taxon>Eukaryota</taxon>
        <taxon>Fungi</taxon>
        <taxon>Dikarya</taxon>
        <taxon>Ascomycota</taxon>
        <taxon>Pezizomycotina</taxon>
        <taxon>Eurotiomycetes</taxon>
        <taxon>Eurotiomycetidae</taxon>
        <taxon>Eurotiales</taxon>
        <taxon>Trichocomaceae</taxon>
        <taxon>Talaromyces</taxon>
        <taxon>Talaromyces sect. Bacilispori</taxon>
    </lineage>
</organism>
<feature type="compositionally biased region" description="Low complexity" evidence="1">
    <location>
        <begin position="32"/>
        <end position="41"/>
    </location>
</feature>
<feature type="region of interest" description="Disordered" evidence="1">
    <location>
        <begin position="1"/>
        <end position="56"/>
    </location>
</feature>
<feature type="compositionally biased region" description="Polar residues" evidence="1">
    <location>
        <begin position="42"/>
        <end position="55"/>
    </location>
</feature>
<accession>A0AAD4KWS5</accession>
<reference evidence="2" key="1">
    <citation type="submission" date="2021-12" db="EMBL/GenBank/DDBJ databases">
        <title>Convergent genome expansion in fungi linked to evolution of root-endophyte symbiosis.</title>
        <authorList>
            <consortium name="DOE Joint Genome Institute"/>
            <person name="Ke Y.-H."/>
            <person name="Bonito G."/>
            <person name="Liao H.-L."/>
            <person name="Looney B."/>
            <person name="Rojas-Flechas A."/>
            <person name="Nash J."/>
            <person name="Hameed K."/>
            <person name="Schadt C."/>
            <person name="Martin F."/>
            <person name="Crous P.W."/>
            <person name="Miettinen O."/>
            <person name="Magnuson J.K."/>
            <person name="Labbe J."/>
            <person name="Jacobson D."/>
            <person name="Doktycz M.J."/>
            <person name="Veneault-Fourrey C."/>
            <person name="Kuo A."/>
            <person name="Mondo S."/>
            <person name="Calhoun S."/>
            <person name="Riley R."/>
            <person name="Ohm R."/>
            <person name="LaButti K."/>
            <person name="Andreopoulos B."/>
            <person name="Pangilinan J."/>
            <person name="Nolan M."/>
            <person name="Tritt A."/>
            <person name="Clum A."/>
            <person name="Lipzen A."/>
            <person name="Daum C."/>
            <person name="Barry K."/>
            <person name="Grigoriev I.V."/>
            <person name="Vilgalys R."/>
        </authorList>
    </citation>
    <scope>NUCLEOTIDE SEQUENCE</scope>
    <source>
        <strain evidence="2">PMI_201</strain>
    </source>
</reference>
<dbReference type="EMBL" id="JAJTJA010000003">
    <property type="protein sequence ID" value="KAH8702597.1"/>
    <property type="molecule type" value="Genomic_DNA"/>
</dbReference>
<comment type="caution">
    <text evidence="2">The sequence shown here is derived from an EMBL/GenBank/DDBJ whole genome shotgun (WGS) entry which is preliminary data.</text>
</comment>